<feature type="domain" description="Aprataxin C2HE/C2H2/C2HC zinc finger" evidence="2">
    <location>
        <begin position="127"/>
        <end position="186"/>
    </location>
</feature>
<dbReference type="Gene3D" id="3.30.428.10">
    <property type="entry name" value="HIT-like"/>
    <property type="match status" value="1"/>
</dbReference>
<keyword evidence="3" id="KW-1185">Reference proteome</keyword>
<feature type="compositionally biased region" description="Polar residues" evidence="1">
    <location>
        <begin position="246"/>
        <end position="271"/>
    </location>
</feature>
<evidence type="ECO:0000313" key="4">
    <source>
        <dbReference type="RefSeq" id="XP_034116485.2"/>
    </source>
</evidence>
<dbReference type="PANTHER" id="PTHR12486">
    <property type="entry name" value="APRATAXIN-RELATED"/>
    <property type="match status" value="1"/>
</dbReference>
<dbReference type="GO" id="GO:0003725">
    <property type="term" value="F:double-stranded RNA binding"/>
    <property type="evidence" value="ECO:0007669"/>
    <property type="project" value="TreeGrafter"/>
</dbReference>
<dbReference type="GO" id="GO:0000012">
    <property type="term" value="P:single strand break repair"/>
    <property type="evidence" value="ECO:0007669"/>
    <property type="project" value="TreeGrafter"/>
</dbReference>
<dbReference type="GO" id="GO:0005634">
    <property type="term" value="C:nucleus"/>
    <property type="evidence" value="ECO:0007669"/>
    <property type="project" value="TreeGrafter"/>
</dbReference>
<reference evidence="4" key="1">
    <citation type="submission" date="2025-08" db="UniProtKB">
        <authorList>
            <consortium name="RefSeq"/>
        </authorList>
    </citation>
    <scope>IDENTIFICATION</scope>
    <source>
        <strain evidence="4">15112-1751.03</strain>
        <tissue evidence="4">Whole Adult</tissue>
    </source>
</reference>
<dbReference type="InterPro" id="IPR036265">
    <property type="entry name" value="HIT-like_sf"/>
</dbReference>
<dbReference type="OrthoDB" id="3512845at2759"/>
<dbReference type="Proteomes" id="UP000515160">
    <property type="component" value="Chromosome 2R"/>
</dbReference>
<sequence length="271" mass="31079">MADETDVEFQRGLLTRKMEAGQDVVMETNQAAVLRNVDVPKAKYHFVVLPKEDIVNVTALSRKHLPLLDHMLELAVQTIEQQTQSQLSNFLIGFKMDAFMNRLNMHVISKDFCADTMSRNQHWNTFNTELFITFQTVHALINFKGFIEPMSPERAESLRKAFPVQCNQCSFKTGNFPKFKDHLEYHRQRKEKYQTNLSESMAKMNLNGSCMKKGPKCGPRPQGFRPHSQLGSTEANQAHPNPYRKFSNNQKKSNPQTNKSNGDNSKNISPN</sequence>
<feature type="region of interest" description="Disordered" evidence="1">
    <location>
        <begin position="210"/>
        <end position="271"/>
    </location>
</feature>
<dbReference type="Pfam" id="PF16278">
    <property type="entry name" value="zf-C2HE"/>
    <property type="match status" value="1"/>
</dbReference>
<feature type="compositionally biased region" description="Polar residues" evidence="1">
    <location>
        <begin position="229"/>
        <end position="239"/>
    </location>
</feature>
<proteinExistence type="predicted"/>
<gene>
    <name evidence="4" type="primary">LOC117576060</name>
</gene>
<dbReference type="RefSeq" id="XP_034116485.2">
    <property type="nucleotide sequence ID" value="XM_034260594.2"/>
</dbReference>
<evidence type="ECO:0000256" key="1">
    <source>
        <dbReference type="SAM" id="MobiDB-lite"/>
    </source>
</evidence>
<dbReference type="InterPro" id="IPR032566">
    <property type="entry name" value="Znf-C2HE"/>
</dbReference>
<accession>A0A6P8XYV3</accession>
<dbReference type="AlphaFoldDB" id="A0A6P8XYV3"/>
<evidence type="ECO:0000259" key="2">
    <source>
        <dbReference type="Pfam" id="PF16278"/>
    </source>
</evidence>
<dbReference type="GO" id="GO:0030983">
    <property type="term" value="F:mismatched DNA binding"/>
    <property type="evidence" value="ECO:0007669"/>
    <property type="project" value="TreeGrafter"/>
</dbReference>
<dbReference type="GO" id="GO:1990165">
    <property type="term" value="F:single-strand break-containing DNA binding"/>
    <property type="evidence" value="ECO:0007669"/>
    <property type="project" value="TreeGrafter"/>
</dbReference>
<dbReference type="GO" id="GO:0033699">
    <property type="term" value="F:DNA 5'-adenosine monophosphate hydrolase activity"/>
    <property type="evidence" value="ECO:0007669"/>
    <property type="project" value="TreeGrafter"/>
</dbReference>
<dbReference type="GO" id="GO:0003697">
    <property type="term" value="F:single-stranded DNA binding"/>
    <property type="evidence" value="ECO:0007669"/>
    <property type="project" value="TreeGrafter"/>
</dbReference>
<name>A0A6P8XYV3_DROAB</name>
<dbReference type="Pfam" id="PF11969">
    <property type="entry name" value="DcpS_C"/>
    <property type="match status" value="1"/>
</dbReference>
<dbReference type="GeneID" id="117576060"/>
<organism evidence="3 4">
    <name type="scientific">Drosophila albomicans</name>
    <name type="common">Fruit fly</name>
    <dbReference type="NCBI Taxonomy" id="7291"/>
    <lineage>
        <taxon>Eukaryota</taxon>
        <taxon>Metazoa</taxon>
        <taxon>Ecdysozoa</taxon>
        <taxon>Arthropoda</taxon>
        <taxon>Hexapoda</taxon>
        <taxon>Insecta</taxon>
        <taxon>Pterygota</taxon>
        <taxon>Neoptera</taxon>
        <taxon>Endopterygota</taxon>
        <taxon>Diptera</taxon>
        <taxon>Brachycera</taxon>
        <taxon>Muscomorpha</taxon>
        <taxon>Ephydroidea</taxon>
        <taxon>Drosophilidae</taxon>
        <taxon>Drosophila</taxon>
    </lineage>
</organism>
<evidence type="ECO:0000313" key="3">
    <source>
        <dbReference type="Proteomes" id="UP000515160"/>
    </source>
</evidence>
<protein>
    <submittedName>
        <fullName evidence="4">Aprataxin-like protein</fullName>
    </submittedName>
</protein>
<dbReference type="SUPFAM" id="SSF54197">
    <property type="entry name" value="HIT-like"/>
    <property type="match status" value="1"/>
</dbReference>
<dbReference type="PANTHER" id="PTHR12486:SF4">
    <property type="entry name" value="APRATAXIN"/>
    <property type="match status" value="1"/>
</dbReference>